<protein>
    <submittedName>
        <fullName evidence="1">Uncharacterized protein</fullName>
    </submittedName>
</protein>
<proteinExistence type="predicted"/>
<gene>
    <name evidence="1" type="ORF">DPMN_101579</name>
</gene>
<name>A0A9D4LJD8_DREPO</name>
<accession>A0A9D4LJD8</accession>
<evidence type="ECO:0000313" key="2">
    <source>
        <dbReference type="Proteomes" id="UP000828390"/>
    </source>
</evidence>
<dbReference type="EMBL" id="JAIWYP010000003">
    <property type="protein sequence ID" value="KAH3858934.1"/>
    <property type="molecule type" value="Genomic_DNA"/>
</dbReference>
<sequence length="87" mass="9837">MVFALPVGLLLGARALGPMAWVRVWQYLRSAKCRPEQWKCQPTRWLTKFNEWHAFLLGSTNMLIGSVVSGVISCNIMNGGEKLNCFH</sequence>
<evidence type="ECO:0000313" key="1">
    <source>
        <dbReference type="EMBL" id="KAH3858934.1"/>
    </source>
</evidence>
<dbReference type="AlphaFoldDB" id="A0A9D4LJD8"/>
<keyword evidence="2" id="KW-1185">Reference proteome</keyword>
<reference evidence="1" key="1">
    <citation type="journal article" date="2019" name="bioRxiv">
        <title>The Genome of the Zebra Mussel, Dreissena polymorpha: A Resource for Invasive Species Research.</title>
        <authorList>
            <person name="McCartney M.A."/>
            <person name="Auch B."/>
            <person name="Kono T."/>
            <person name="Mallez S."/>
            <person name="Zhang Y."/>
            <person name="Obille A."/>
            <person name="Becker A."/>
            <person name="Abrahante J.E."/>
            <person name="Garbe J."/>
            <person name="Badalamenti J.P."/>
            <person name="Herman A."/>
            <person name="Mangelson H."/>
            <person name="Liachko I."/>
            <person name="Sullivan S."/>
            <person name="Sone E.D."/>
            <person name="Koren S."/>
            <person name="Silverstein K.A.T."/>
            <person name="Beckman K.B."/>
            <person name="Gohl D.M."/>
        </authorList>
    </citation>
    <scope>NUCLEOTIDE SEQUENCE</scope>
    <source>
        <strain evidence="1">Duluth1</strain>
        <tissue evidence="1">Whole animal</tissue>
    </source>
</reference>
<comment type="caution">
    <text evidence="1">The sequence shown here is derived from an EMBL/GenBank/DDBJ whole genome shotgun (WGS) entry which is preliminary data.</text>
</comment>
<reference evidence="1" key="2">
    <citation type="submission" date="2020-11" db="EMBL/GenBank/DDBJ databases">
        <authorList>
            <person name="McCartney M.A."/>
            <person name="Auch B."/>
            <person name="Kono T."/>
            <person name="Mallez S."/>
            <person name="Becker A."/>
            <person name="Gohl D.M."/>
            <person name="Silverstein K.A.T."/>
            <person name="Koren S."/>
            <person name="Bechman K.B."/>
            <person name="Herman A."/>
            <person name="Abrahante J.E."/>
            <person name="Garbe J."/>
        </authorList>
    </citation>
    <scope>NUCLEOTIDE SEQUENCE</scope>
    <source>
        <strain evidence="1">Duluth1</strain>
        <tissue evidence="1">Whole animal</tissue>
    </source>
</reference>
<dbReference type="Proteomes" id="UP000828390">
    <property type="component" value="Unassembled WGS sequence"/>
</dbReference>
<organism evidence="1 2">
    <name type="scientific">Dreissena polymorpha</name>
    <name type="common">Zebra mussel</name>
    <name type="synonym">Mytilus polymorpha</name>
    <dbReference type="NCBI Taxonomy" id="45954"/>
    <lineage>
        <taxon>Eukaryota</taxon>
        <taxon>Metazoa</taxon>
        <taxon>Spiralia</taxon>
        <taxon>Lophotrochozoa</taxon>
        <taxon>Mollusca</taxon>
        <taxon>Bivalvia</taxon>
        <taxon>Autobranchia</taxon>
        <taxon>Heteroconchia</taxon>
        <taxon>Euheterodonta</taxon>
        <taxon>Imparidentia</taxon>
        <taxon>Neoheterodontei</taxon>
        <taxon>Myida</taxon>
        <taxon>Dreissenoidea</taxon>
        <taxon>Dreissenidae</taxon>
        <taxon>Dreissena</taxon>
    </lineage>
</organism>